<evidence type="ECO:0000313" key="1">
    <source>
        <dbReference type="EMBL" id="KZL93565.1"/>
    </source>
</evidence>
<dbReference type="AlphaFoldDB" id="A0A168E1Y0"/>
<dbReference type="STRING" id="1121326.CLMAG_06110"/>
<dbReference type="RefSeq" id="WP_066617744.1">
    <property type="nucleotide sequence ID" value="NZ_FQXL01000031.1"/>
</dbReference>
<evidence type="ECO:0000313" key="2">
    <source>
        <dbReference type="Proteomes" id="UP000076603"/>
    </source>
</evidence>
<comment type="caution">
    <text evidence="1">The sequence shown here is derived from an EMBL/GenBank/DDBJ whole genome shotgun (WGS) entry which is preliminary data.</text>
</comment>
<name>A0A168E1Y0_9CLOT</name>
<sequence length="62" mass="6974">MASNTPNLNLYKADPSVDGNSTFNIKQMLNDNWDKIDSDKANTDAKIDDLKKPYTWGKLIGK</sequence>
<organism evidence="1 2">
    <name type="scientific">Clostridium magnum DSM 2767</name>
    <dbReference type="NCBI Taxonomy" id="1121326"/>
    <lineage>
        <taxon>Bacteria</taxon>
        <taxon>Bacillati</taxon>
        <taxon>Bacillota</taxon>
        <taxon>Clostridia</taxon>
        <taxon>Eubacteriales</taxon>
        <taxon>Clostridiaceae</taxon>
        <taxon>Clostridium</taxon>
    </lineage>
</organism>
<dbReference type="PATRIC" id="fig|1121326.3.peg.567"/>
<protein>
    <submittedName>
        <fullName evidence="1">Uncharacterized protein</fullName>
    </submittedName>
</protein>
<gene>
    <name evidence="1" type="ORF">CLMAG_06110</name>
</gene>
<proteinExistence type="predicted"/>
<dbReference type="EMBL" id="LWAE01000001">
    <property type="protein sequence ID" value="KZL93565.1"/>
    <property type="molecule type" value="Genomic_DNA"/>
</dbReference>
<keyword evidence="2" id="KW-1185">Reference proteome</keyword>
<dbReference type="Proteomes" id="UP000076603">
    <property type="component" value="Unassembled WGS sequence"/>
</dbReference>
<reference evidence="1 2" key="1">
    <citation type="submission" date="2016-04" db="EMBL/GenBank/DDBJ databases">
        <title>Genome sequence of Clostridium magnum DSM 2767.</title>
        <authorList>
            <person name="Poehlein A."/>
            <person name="Uhlig R."/>
            <person name="Fischer R."/>
            <person name="Bahl H."/>
            <person name="Daniel R."/>
        </authorList>
    </citation>
    <scope>NUCLEOTIDE SEQUENCE [LARGE SCALE GENOMIC DNA]</scope>
    <source>
        <strain evidence="1 2">DSM 2767</strain>
    </source>
</reference>
<accession>A0A168E1Y0</accession>
<dbReference type="OrthoDB" id="1958147at2"/>